<evidence type="ECO:0000256" key="2">
    <source>
        <dbReference type="ARBA" id="ARBA00022747"/>
    </source>
</evidence>
<dbReference type="PANTHER" id="PTHR30408:SF13">
    <property type="entry name" value="TYPE I RESTRICTION ENZYME HINDI SPECIFICITY SUBUNIT"/>
    <property type="match status" value="1"/>
</dbReference>
<dbReference type="InterPro" id="IPR000055">
    <property type="entry name" value="Restrct_endonuc_typeI_TRD"/>
</dbReference>
<dbReference type="RefSeq" id="WP_090584464.1">
    <property type="nucleotide sequence ID" value="NZ_FNDT01000001.1"/>
</dbReference>
<dbReference type="Gene3D" id="3.90.220.20">
    <property type="entry name" value="DNA methylase specificity domains"/>
    <property type="match status" value="2"/>
</dbReference>
<evidence type="ECO:0000256" key="1">
    <source>
        <dbReference type="ARBA" id="ARBA00010923"/>
    </source>
</evidence>
<dbReference type="InterPro" id="IPR044946">
    <property type="entry name" value="Restrct_endonuc_typeI_TRD_sf"/>
</dbReference>
<sequence>MSIDGWTIRPLGDFLDLITYGFTNPMPTTDVGPYMLTAKDIRGGKIDYGTARHTSREAFTSKLTNKSRPQIGDVLLTKDGSIGRVAVCDRSDVCINQSVALLRPNSAILPRFLSYLLQAPAYQRRMESDSDGSTIKHIYITRVDKMPIAVPGASAQRAIVEVLGALDDKMAANTKLATDASTLVQLEFHRLMKVAQTSVVLGDLLALDYGKSLPATKRVPGDVPVYGSGGIVGTHAEALCSGPGVVVGRKGTAGAVHWSPTSFFPIDTAYWVRPLRDDVSPVFAYLLLKSLRLDEMNSDSAVPGLNRNEALAIPARCPEPTELQSFTEEAMELFDVSAQMDHENRVLATTRDALLPQLMSGKLRVKDAFDRVESLV</sequence>
<dbReference type="InterPro" id="IPR052021">
    <property type="entry name" value="Type-I_RS_S_subunit"/>
</dbReference>
<dbReference type="EMBL" id="FNDT01000001">
    <property type="protein sequence ID" value="SDH59160.1"/>
    <property type="molecule type" value="Genomic_DNA"/>
</dbReference>
<evidence type="ECO:0000313" key="5">
    <source>
        <dbReference type="EMBL" id="SDH59160.1"/>
    </source>
</evidence>
<protein>
    <submittedName>
        <fullName evidence="5">Type I restriction enzyme, S subunit</fullName>
    </submittedName>
</protein>
<dbReference type="Proteomes" id="UP000199258">
    <property type="component" value="Unassembled WGS sequence"/>
</dbReference>
<dbReference type="CDD" id="cd17267">
    <property type="entry name" value="RMtype1_S_EcoAO83I-TRD1-CR1_like"/>
    <property type="match status" value="1"/>
</dbReference>
<keyword evidence="3" id="KW-0238">DNA-binding</keyword>
<keyword evidence="6" id="KW-1185">Reference proteome</keyword>
<dbReference type="GO" id="GO:0003677">
    <property type="term" value="F:DNA binding"/>
    <property type="evidence" value="ECO:0007669"/>
    <property type="project" value="UniProtKB-KW"/>
</dbReference>
<dbReference type="Pfam" id="PF01420">
    <property type="entry name" value="Methylase_S"/>
    <property type="match status" value="1"/>
</dbReference>
<gene>
    <name evidence="5" type="ORF">SAMN04488693_101663</name>
</gene>
<reference evidence="5 6" key="1">
    <citation type="submission" date="2016-10" db="EMBL/GenBank/DDBJ databases">
        <authorList>
            <person name="de Groot N.N."/>
        </authorList>
    </citation>
    <scope>NUCLEOTIDE SEQUENCE [LARGE SCALE GENOMIC DNA]</scope>
    <source>
        <strain evidence="5 6">NP_1H</strain>
    </source>
</reference>
<dbReference type="STRING" id="335973.SAMN04488693_101663"/>
<name>A0A1G8DP44_9MICC</name>
<dbReference type="OrthoDB" id="9798929at2"/>
<evidence type="ECO:0000259" key="4">
    <source>
        <dbReference type="Pfam" id="PF01420"/>
    </source>
</evidence>
<evidence type="ECO:0000256" key="3">
    <source>
        <dbReference type="ARBA" id="ARBA00023125"/>
    </source>
</evidence>
<evidence type="ECO:0000313" key="6">
    <source>
        <dbReference type="Proteomes" id="UP000199258"/>
    </source>
</evidence>
<accession>A0A1G8DP44</accession>
<proteinExistence type="inferred from homology"/>
<keyword evidence="2" id="KW-0680">Restriction system</keyword>
<dbReference type="SUPFAM" id="SSF116734">
    <property type="entry name" value="DNA methylase specificity domain"/>
    <property type="match status" value="2"/>
</dbReference>
<dbReference type="AlphaFoldDB" id="A0A1G8DP44"/>
<dbReference type="PANTHER" id="PTHR30408">
    <property type="entry name" value="TYPE-1 RESTRICTION ENZYME ECOKI SPECIFICITY PROTEIN"/>
    <property type="match status" value="1"/>
</dbReference>
<feature type="domain" description="Type I restriction modification DNA specificity" evidence="4">
    <location>
        <begin position="5"/>
        <end position="175"/>
    </location>
</feature>
<organism evidence="5 6">
    <name type="scientific">Arthrobacter subterraneus</name>
    <dbReference type="NCBI Taxonomy" id="335973"/>
    <lineage>
        <taxon>Bacteria</taxon>
        <taxon>Bacillati</taxon>
        <taxon>Actinomycetota</taxon>
        <taxon>Actinomycetes</taxon>
        <taxon>Micrococcales</taxon>
        <taxon>Micrococcaceae</taxon>
        <taxon>Arthrobacter</taxon>
    </lineage>
</organism>
<dbReference type="GO" id="GO:0009307">
    <property type="term" value="P:DNA restriction-modification system"/>
    <property type="evidence" value="ECO:0007669"/>
    <property type="project" value="UniProtKB-KW"/>
</dbReference>
<comment type="similarity">
    <text evidence="1">Belongs to the type-I restriction system S methylase family.</text>
</comment>